<evidence type="ECO:0000256" key="1">
    <source>
        <dbReference type="SAM" id="Phobius"/>
    </source>
</evidence>
<keyword evidence="1" id="KW-0812">Transmembrane</keyword>
<keyword evidence="1" id="KW-1133">Transmembrane helix</keyword>
<dbReference type="EMBL" id="JAMXMC010000002">
    <property type="protein sequence ID" value="MCO5975846.1"/>
    <property type="molecule type" value="Genomic_DNA"/>
</dbReference>
<gene>
    <name evidence="2" type="ORF">M0L44_03780</name>
</gene>
<accession>A0ABT1BI32</accession>
<keyword evidence="3" id="KW-1185">Reference proteome</keyword>
<reference evidence="2 3" key="1">
    <citation type="submission" date="2022-06" db="EMBL/GenBank/DDBJ databases">
        <title>Ideonella sp. NS12-5 Genome sequencing and assembly.</title>
        <authorList>
            <person name="Jung Y."/>
        </authorList>
    </citation>
    <scope>NUCLEOTIDE SEQUENCE [LARGE SCALE GENOMIC DNA]</scope>
    <source>
        <strain evidence="2 3">NS12-5</strain>
    </source>
</reference>
<evidence type="ECO:0000313" key="2">
    <source>
        <dbReference type="EMBL" id="MCO5975846.1"/>
    </source>
</evidence>
<evidence type="ECO:0000313" key="3">
    <source>
        <dbReference type="Proteomes" id="UP001204851"/>
    </source>
</evidence>
<proteinExistence type="predicted"/>
<organism evidence="2 3">
    <name type="scientific">Ideonella oryzae</name>
    <dbReference type="NCBI Taxonomy" id="2937441"/>
    <lineage>
        <taxon>Bacteria</taxon>
        <taxon>Pseudomonadati</taxon>
        <taxon>Pseudomonadota</taxon>
        <taxon>Betaproteobacteria</taxon>
        <taxon>Burkholderiales</taxon>
        <taxon>Sphaerotilaceae</taxon>
        <taxon>Ideonella</taxon>
    </lineage>
</organism>
<feature type="transmembrane region" description="Helical" evidence="1">
    <location>
        <begin position="32"/>
        <end position="50"/>
    </location>
</feature>
<dbReference type="Proteomes" id="UP001204851">
    <property type="component" value="Unassembled WGS sequence"/>
</dbReference>
<protein>
    <submittedName>
        <fullName evidence="2">C4-dicarboxylate ABC transporter substrate-binding protein</fullName>
    </submittedName>
</protein>
<dbReference type="RefSeq" id="WP_252768278.1">
    <property type="nucleotide sequence ID" value="NZ_JAMXMC010000002.1"/>
</dbReference>
<feature type="transmembrane region" description="Helical" evidence="1">
    <location>
        <begin position="101"/>
        <end position="120"/>
    </location>
</feature>
<comment type="caution">
    <text evidence="2">The sequence shown here is derived from an EMBL/GenBank/DDBJ whole genome shotgun (WGS) entry which is preliminary data.</text>
</comment>
<name>A0ABT1BI32_9BURK</name>
<sequence>MATPPADDSQGDCLDDAAAAPLARPVRWWPGHLAWAVLPLAGLLWAQWPLRELVHAGSQRANDLGQLVFAVYAAVAVTAANRAGTHLAAGRRGVWRPRTRATVLALCVLPWAGWTLWAAAPTVWQSLAQQERFPETLTPGYFVIRLAMVLLLLLAVAQAVGELWRAWRRSAC</sequence>
<feature type="transmembrane region" description="Helical" evidence="1">
    <location>
        <begin position="140"/>
        <end position="160"/>
    </location>
</feature>
<keyword evidence="1" id="KW-0472">Membrane</keyword>